<dbReference type="PANTHER" id="PTHR23065:SF7">
    <property type="entry name" value="NOSTRIN, ISOFORM H"/>
    <property type="match status" value="1"/>
</dbReference>
<dbReference type="InterPro" id="IPR031160">
    <property type="entry name" value="F_BAR_dom"/>
</dbReference>
<evidence type="ECO:0000256" key="6">
    <source>
        <dbReference type="PROSITE-ProRule" id="PRU00192"/>
    </source>
</evidence>
<dbReference type="EMBL" id="LUGH01000122">
    <property type="protein sequence ID" value="OBZ88954.1"/>
    <property type="molecule type" value="Genomic_DNA"/>
</dbReference>
<keyword evidence="12" id="KW-1185">Reference proteome</keyword>
<evidence type="ECO:0000256" key="4">
    <source>
        <dbReference type="ARBA" id="ARBA00022553"/>
    </source>
</evidence>
<gene>
    <name evidence="11" type="primary">cdc15_1</name>
    <name evidence="11" type="ORF">A0J61_02993</name>
</gene>
<keyword evidence="4" id="KW-0597">Phosphoprotein</keyword>
<evidence type="ECO:0000256" key="1">
    <source>
        <dbReference type="ARBA" id="ARBA00004245"/>
    </source>
</evidence>
<dbReference type="SUPFAM" id="SSF50044">
    <property type="entry name" value="SH3-domain"/>
    <property type="match status" value="1"/>
</dbReference>
<dbReference type="InterPro" id="IPR027267">
    <property type="entry name" value="AH/BAR_dom_sf"/>
</dbReference>
<dbReference type="Proteomes" id="UP000093000">
    <property type="component" value="Unassembled WGS sequence"/>
</dbReference>
<feature type="compositionally biased region" description="Polar residues" evidence="8">
    <location>
        <begin position="374"/>
        <end position="385"/>
    </location>
</feature>
<feature type="region of interest" description="Disordered" evidence="8">
    <location>
        <begin position="643"/>
        <end position="684"/>
    </location>
</feature>
<dbReference type="OrthoDB" id="27823at2759"/>
<keyword evidence="11" id="KW-0131">Cell cycle</keyword>
<feature type="domain" description="F-BAR" evidence="10">
    <location>
        <begin position="1"/>
        <end position="175"/>
    </location>
</feature>
<dbReference type="GO" id="GO:0005886">
    <property type="term" value="C:plasma membrane"/>
    <property type="evidence" value="ECO:0007669"/>
    <property type="project" value="TreeGrafter"/>
</dbReference>
<feature type="compositionally biased region" description="Basic and acidic residues" evidence="8">
    <location>
        <begin position="647"/>
        <end position="663"/>
    </location>
</feature>
<feature type="region of interest" description="Disordered" evidence="8">
    <location>
        <begin position="294"/>
        <end position="333"/>
    </location>
</feature>
<dbReference type="Gene3D" id="2.30.30.40">
    <property type="entry name" value="SH3 Domains"/>
    <property type="match status" value="1"/>
</dbReference>
<reference evidence="11 12" key="1">
    <citation type="submission" date="2016-03" db="EMBL/GenBank/DDBJ databases">
        <title>Choanephora cucurbitarum.</title>
        <authorList>
            <person name="Min B."/>
            <person name="Park H."/>
            <person name="Park J.-H."/>
            <person name="Shin H.-D."/>
            <person name="Choi I.-G."/>
        </authorList>
    </citation>
    <scope>NUCLEOTIDE SEQUENCE [LARGE SCALE GENOMIC DNA]</scope>
    <source>
        <strain evidence="11 12">KUS-F28377</strain>
    </source>
</reference>
<dbReference type="PANTHER" id="PTHR23065">
    <property type="entry name" value="PROLINE-SERINE-THREONINE PHOSPHATASE INTERACTING PROTEIN 1"/>
    <property type="match status" value="1"/>
</dbReference>
<dbReference type="SMART" id="SM00326">
    <property type="entry name" value="SH3"/>
    <property type="match status" value="1"/>
</dbReference>
<feature type="compositionally biased region" description="Basic and acidic residues" evidence="8">
    <location>
        <begin position="306"/>
        <end position="315"/>
    </location>
</feature>
<feature type="region of interest" description="Disordered" evidence="8">
    <location>
        <begin position="438"/>
        <end position="467"/>
    </location>
</feature>
<keyword evidence="7" id="KW-0175">Coiled coil</keyword>
<keyword evidence="2 6" id="KW-0728">SH3 domain</keyword>
<evidence type="ECO:0000313" key="12">
    <source>
        <dbReference type="Proteomes" id="UP000093000"/>
    </source>
</evidence>
<evidence type="ECO:0000259" key="9">
    <source>
        <dbReference type="PROSITE" id="PS50002"/>
    </source>
</evidence>
<feature type="region of interest" description="Disordered" evidence="8">
    <location>
        <begin position="366"/>
        <end position="425"/>
    </location>
</feature>
<keyword evidence="5" id="KW-0206">Cytoskeleton</keyword>
<sequence length="834" mass="94406">METTARAHIDLAQQLKDHLEAPLDGFLKDQREIRRMQQQQIESSKQLKGLHKSDVLRAKEVYATECQKLISLDQQAESTPLEEILKEIEEQKRMVTVADQVYRRSVENYNAMNEKFVNDWTVSANKFQEMEVKRITYLRSTLWSFANMMTSTFSIDEECCDRLRTALEITDVEKDMTHFVNKYATGSNLPQPMVCETLYDPALLVQTTPSSSIHSLMDKKRLELQNHPHQDLLQQKVEHTEQMEQPRSLPIDEARAERIVLTRNADSNLTNPDEELKSIDHQLQKIEIQNTSLDMVPDQPPQSSHSNDKAYKEVEQMLSSQPQEKTVVDQATPPSALQTAYTQDSQPLLGEFSTGIYNVLGLKDNEDHARPQHNPVSSAQETNTMKPMDEAKADKKYQPKPNPGYHPNTDQPETISSHPVANISPRGSSLLVNEQKLLEKPTRANGHYSIEENTEEEEGQKEEEYQSRIPKLPTKDEKWVISSIRRPQQLPVKTQHATMYDGSVRSSSIISNSASPVPHKQLDEGETKHQPKVHKPVVPLTIEIPNAVKTPADMAQQIIQEGRKQIKMSPVQPDHFHQEQHPNGALEENGMGIRPAPWQEEFKSNDHVIKNAGYRGPPMMATNTNAAMPAAAYYSYQQPARASVFRQEPHSHEPQQAHDDSANKKRFGVKNQLPPLSNTKQNGEATLKTAASNLKDKEKGRFSLGFFGGNKKEKKKEKEAAANAAVIASYQQQQPRPTSQVIYAGSHESFDSSNMTKQSNAYAAETRFISYAKAQWPFEATIEGEMSFHQDEVLGVIRKQTDGWWEAERIGAVNTGQRGLIPGNYMQDNYPAPN</sequence>
<evidence type="ECO:0000256" key="5">
    <source>
        <dbReference type="ARBA" id="ARBA00023212"/>
    </source>
</evidence>
<evidence type="ECO:0000256" key="2">
    <source>
        <dbReference type="ARBA" id="ARBA00022443"/>
    </source>
</evidence>
<dbReference type="AlphaFoldDB" id="A0A1C7NNV7"/>
<dbReference type="PROSITE" id="PS50002">
    <property type="entry name" value="SH3"/>
    <property type="match status" value="1"/>
</dbReference>
<feature type="compositionally biased region" description="Acidic residues" evidence="8">
    <location>
        <begin position="452"/>
        <end position="461"/>
    </location>
</feature>
<feature type="compositionally biased region" description="Basic and acidic residues" evidence="8">
    <location>
        <begin position="387"/>
        <end position="397"/>
    </location>
</feature>
<feature type="domain" description="SH3" evidence="9">
    <location>
        <begin position="767"/>
        <end position="831"/>
    </location>
</feature>
<evidence type="ECO:0000256" key="8">
    <source>
        <dbReference type="SAM" id="MobiDB-lite"/>
    </source>
</evidence>
<dbReference type="GO" id="GO:0043226">
    <property type="term" value="C:organelle"/>
    <property type="evidence" value="ECO:0007669"/>
    <property type="project" value="UniProtKB-ARBA"/>
</dbReference>
<dbReference type="GO" id="GO:0007010">
    <property type="term" value="P:cytoskeleton organization"/>
    <property type="evidence" value="ECO:0007669"/>
    <property type="project" value="TreeGrafter"/>
</dbReference>
<comment type="subcellular location">
    <subcellularLocation>
        <location evidence="1">Cytoplasm</location>
        <location evidence="1">Cytoskeleton</location>
    </subcellularLocation>
</comment>
<evidence type="ECO:0000313" key="11">
    <source>
        <dbReference type="EMBL" id="OBZ88954.1"/>
    </source>
</evidence>
<name>A0A1C7NNV7_9FUNG</name>
<dbReference type="InParanoid" id="A0A1C7NNV7"/>
<proteinExistence type="predicted"/>
<protein>
    <submittedName>
        <fullName evidence="11">Cell division control protein 15</fullName>
    </submittedName>
</protein>
<dbReference type="PROSITE" id="PS51741">
    <property type="entry name" value="F_BAR"/>
    <property type="match status" value="1"/>
</dbReference>
<dbReference type="Pfam" id="PF14604">
    <property type="entry name" value="SH3_9"/>
    <property type="match status" value="1"/>
</dbReference>
<feature type="compositionally biased region" description="Polar residues" evidence="8">
    <location>
        <begin position="408"/>
        <end position="425"/>
    </location>
</feature>
<keyword evidence="3" id="KW-0963">Cytoplasm</keyword>
<feature type="compositionally biased region" description="Polar residues" evidence="8">
    <location>
        <begin position="674"/>
        <end position="684"/>
    </location>
</feature>
<feature type="region of interest" description="Disordered" evidence="8">
    <location>
        <begin position="509"/>
        <end position="532"/>
    </location>
</feature>
<dbReference type="GO" id="GO:0051301">
    <property type="term" value="P:cell division"/>
    <property type="evidence" value="ECO:0007669"/>
    <property type="project" value="UniProtKB-KW"/>
</dbReference>
<dbReference type="SUPFAM" id="SSF103657">
    <property type="entry name" value="BAR/IMD domain-like"/>
    <property type="match status" value="1"/>
</dbReference>
<evidence type="ECO:0000256" key="7">
    <source>
        <dbReference type="PROSITE-ProRule" id="PRU01077"/>
    </source>
</evidence>
<dbReference type="GO" id="GO:0032153">
    <property type="term" value="C:cell division site"/>
    <property type="evidence" value="ECO:0007669"/>
    <property type="project" value="TreeGrafter"/>
</dbReference>
<feature type="compositionally biased region" description="Low complexity" evidence="8">
    <location>
        <begin position="509"/>
        <end position="518"/>
    </location>
</feature>
<dbReference type="Gene3D" id="1.20.1270.60">
    <property type="entry name" value="Arfaptin homology (AH) domain/BAR domain"/>
    <property type="match status" value="1"/>
</dbReference>
<dbReference type="GO" id="GO:0005737">
    <property type="term" value="C:cytoplasm"/>
    <property type="evidence" value="ECO:0007669"/>
    <property type="project" value="TreeGrafter"/>
</dbReference>
<dbReference type="InterPro" id="IPR036028">
    <property type="entry name" value="SH3-like_dom_sf"/>
</dbReference>
<keyword evidence="11" id="KW-0132">Cell division</keyword>
<evidence type="ECO:0000256" key="3">
    <source>
        <dbReference type="ARBA" id="ARBA00022490"/>
    </source>
</evidence>
<feature type="compositionally biased region" description="Basic and acidic residues" evidence="8">
    <location>
        <begin position="520"/>
        <end position="529"/>
    </location>
</feature>
<organism evidence="11 12">
    <name type="scientific">Choanephora cucurbitarum</name>
    <dbReference type="NCBI Taxonomy" id="101091"/>
    <lineage>
        <taxon>Eukaryota</taxon>
        <taxon>Fungi</taxon>
        <taxon>Fungi incertae sedis</taxon>
        <taxon>Mucoromycota</taxon>
        <taxon>Mucoromycotina</taxon>
        <taxon>Mucoromycetes</taxon>
        <taxon>Mucorales</taxon>
        <taxon>Mucorineae</taxon>
        <taxon>Choanephoraceae</taxon>
        <taxon>Choanephoroideae</taxon>
        <taxon>Choanephora</taxon>
    </lineage>
</organism>
<evidence type="ECO:0000259" key="10">
    <source>
        <dbReference type="PROSITE" id="PS51741"/>
    </source>
</evidence>
<dbReference type="CDD" id="cd00174">
    <property type="entry name" value="SH3"/>
    <property type="match status" value="1"/>
</dbReference>
<accession>A0A1C7NNV7</accession>
<comment type="caution">
    <text evidence="11">The sequence shown here is derived from an EMBL/GenBank/DDBJ whole genome shotgun (WGS) entry which is preliminary data.</text>
</comment>
<dbReference type="STRING" id="101091.A0A1C7NNV7"/>
<dbReference type="InterPro" id="IPR001452">
    <property type="entry name" value="SH3_domain"/>
</dbReference>